<reference evidence="1" key="1">
    <citation type="journal article" date="2014" name="Int. J. Syst. Evol. Microbiol.">
        <title>Complete genome sequence of Corynebacterium casei LMG S-19264T (=DSM 44701T), isolated from a smear-ripened cheese.</title>
        <authorList>
            <consortium name="US DOE Joint Genome Institute (JGI-PGF)"/>
            <person name="Walter F."/>
            <person name="Albersmeier A."/>
            <person name="Kalinowski J."/>
            <person name="Ruckert C."/>
        </authorList>
    </citation>
    <scope>NUCLEOTIDE SEQUENCE</scope>
    <source>
        <strain evidence="1">JCM 4369</strain>
    </source>
</reference>
<reference evidence="1" key="2">
    <citation type="submission" date="2020-09" db="EMBL/GenBank/DDBJ databases">
        <authorList>
            <person name="Sun Q."/>
            <person name="Ohkuma M."/>
        </authorList>
    </citation>
    <scope>NUCLEOTIDE SEQUENCE</scope>
    <source>
        <strain evidence="1">JCM 4369</strain>
    </source>
</reference>
<proteinExistence type="predicted"/>
<dbReference type="EMBL" id="BMTD01000010">
    <property type="protein sequence ID" value="GGV03526.1"/>
    <property type="molecule type" value="Genomic_DNA"/>
</dbReference>
<accession>A0A918ID16</accession>
<sequence length="63" mass="7317">MLTRRNHDKRSVELVRAELDGTTWAVTSRRRLRVPGRVVLRCGQGRDGSLWLRTGDTWLRTQA</sequence>
<evidence type="ECO:0000313" key="1">
    <source>
        <dbReference type="EMBL" id="GGV03526.1"/>
    </source>
</evidence>
<organism evidence="1 2">
    <name type="scientific">Streptomyces filipinensis</name>
    <dbReference type="NCBI Taxonomy" id="66887"/>
    <lineage>
        <taxon>Bacteria</taxon>
        <taxon>Bacillati</taxon>
        <taxon>Actinomycetota</taxon>
        <taxon>Actinomycetes</taxon>
        <taxon>Kitasatosporales</taxon>
        <taxon>Streptomycetaceae</taxon>
        <taxon>Streptomyces</taxon>
    </lineage>
</organism>
<dbReference type="Proteomes" id="UP000618795">
    <property type="component" value="Unassembled WGS sequence"/>
</dbReference>
<dbReference type="AlphaFoldDB" id="A0A918ID16"/>
<evidence type="ECO:0000313" key="2">
    <source>
        <dbReference type="Proteomes" id="UP000618795"/>
    </source>
</evidence>
<comment type="caution">
    <text evidence="1">The sequence shown here is derived from an EMBL/GenBank/DDBJ whole genome shotgun (WGS) entry which is preliminary data.</text>
</comment>
<keyword evidence="2" id="KW-1185">Reference proteome</keyword>
<dbReference type="RefSeq" id="WP_229854278.1">
    <property type="nucleotide sequence ID" value="NZ_BMTD01000010.1"/>
</dbReference>
<protein>
    <submittedName>
        <fullName evidence="1">Uncharacterized protein</fullName>
    </submittedName>
</protein>
<name>A0A918ID16_9ACTN</name>
<gene>
    <name evidence="1" type="ORF">GCM10010260_45360</name>
</gene>